<comment type="caution">
    <text evidence="2">The sequence shown here is derived from an EMBL/GenBank/DDBJ whole genome shotgun (WGS) entry which is preliminary data.</text>
</comment>
<sequence length="63" mass="6648">MHIGGEHAETHTEAELDSPEVPPPAEEKAVAGHHLVSTQPPSSAVQPPQINPLHTANCTLFPP</sequence>
<evidence type="ECO:0000256" key="1">
    <source>
        <dbReference type="SAM" id="MobiDB-lite"/>
    </source>
</evidence>
<protein>
    <submittedName>
        <fullName evidence="2">Uncharacterized protein</fullName>
    </submittedName>
</protein>
<proteinExistence type="predicted"/>
<feature type="compositionally biased region" description="Basic and acidic residues" evidence="1">
    <location>
        <begin position="1"/>
        <end position="14"/>
    </location>
</feature>
<keyword evidence="3" id="KW-1185">Reference proteome</keyword>
<accession>A0AAN8Q558</accession>
<evidence type="ECO:0000313" key="3">
    <source>
        <dbReference type="Proteomes" id="UP001356427"/>
    </source>
</evidence>
<name>A0AAN8Q558_9TELE</name>
<feature type="region of interest" description="Disordered" evidence="1">
    <location>
        <begin position="1"/>
        <end position="63"/>
    </location>
</feature>
<organism evidence="2 3">
    <name type="scientific">Coregonus suidteri</name>
    <dbReference type="NCBI Taxonomy" id="861788"/>
    <lineage>
        <taxon>Eukaryota</taxon>
        <taxon>Metazoa</taxon>
        <taxon>Chordata</taxon>
        <taxon>Craniata</taxon>
        <taxon>Vertebrata</taxon>
        <taxon>Euteleostomi</taxon>
        <taxon>Actinopterygii</taxon>
        <taxon>Neopterygii</taxon>
        <taxon>Teleostei</taxon>
        <taxon>Protacanthopterygii</taxon>
        <taxon>Salmoniformes</taxon>
        <taxon>Salmonidae</taxon>
        <taxon>Coregoninae</taxon>
        <taxon>Coregonus</taxon>
    </lineage>
</organism>
<dbReference type="AlphaFoldDB" id="A0AAN8Q558"/>
<dbReference type="EMBL" id="JAGTTL010000039">
    <property type="protein sequence ID" value="KAK6291665.1"/>
    <property type="molecule type" value="Genomic_DNA"/>
</dbReference>
<feature type="compositionally biased region" description="Polar residues" evidence="1">
    <location>
        <begin position="36"/>
        <end position="63"/>
    </location>
</feature>
<dbReference type="Proteomes" id="UP001356427">
    <property type="component" value="Unassembled WGS sequence"/>
</dbReference>
<evidence type="ECO:0000313" key="2">
    <source>
        <dbReference type="EMBL" id="KAK6291665.1"/>
    </source>
</evidence>
<gene>
    <name evidence="2" type="ORF">J4Q44_G00374500</name>
</gene>
<reference evidence="2 3" key="1">
    <citation type="submission" date="2021-04" db="EMBL/GenBank/DDBJ databases">
        <authorList>
            <person name="De Guttry C."/>
            <person name="Zahm M."/>
            <person name="Klopp C."/>
            <person name="Cabau C."/>
            <person name="Louis A."/>
            <person name="Berthelot C."/>
            <person name="Parey E."/>
            <person name="Roest Crollius H."/>
            <person name="Montfort J."/>
            <person name="Robinson-Rechavi M."/>
            <person name="Bucao C."/>
            <person name="Bouchez O."/>
            <person name="Gislard M."/>
            <person name="Lluch J."/>
            <person name="Milhes M."/>
            <person name="Lampietro C."/>
            <person name="Lopez Roques C."/>
            <person name="Donnadieu C."/>
            <person name="Braasch I."/>
            <person name="Desvignes T."/>
            <person name="Postlethwait J."/>
            <person name="Bobe J."/>
            <person name="Wedekind C."/>
            <person name="Guiguen Y."/>
        </authorList>
    </citation>
    <scope>NUCLEOTIDE SEQUENCE [LARGE SCALE GENOMIC DNA]</scope>
    <source>
        <strain evidence="2">Cs_M1</strain>
        <tissue evidence="2">Blood</tissue>
    </source>
</reference>